<evidence type="ECO:0000256" key="4">
    <source>
        <dbReference type="ARBA" id="ARBA00022553"/>
    </source>
</evidence>
<gene>
    <name evidence="16" type="ORF">KZ820_07690</name>
</gene>
<keyword evidence="4" id="KW-0597">Phosphoprotein</keyword>
<evidence type="ECO:0000256" key="5">
    <source>
        <dbReference type="ARBA" id="ARBA00022606"/>
    </source>
</evidence>
<keyword evidence="3" id="KW-0600">Photoreceptor protein</keyword>
<dbReference type="InterPro" id="IPR000700">
    <property type="entry name" value="PAS-assoc_C"/>
</dbReference>
<dbReference type="EC" id="2.7.13.3" evidence="2"/>
<dbReference type="PROSITE" id="PS50113">
    <property type="entry name" value="PAC"/>
    <property type="match status" value="2"/>
</dbReference>
<keyword evidence="10" id="KW-0418">Kinase</keyword>
<dbReference type="Gene3D" id="3.30.565.10">
    <property type="entry name" value="Histidine kinase-like ATPase, C-terminal domain"/>
    <property type="match status" value="1"/>
</dbReference>
<evidence type="ECO:0000313" key="16">
    <source>
        <dbReference type="EMBL" id="MBW6530615.1"/>
    </source>
</evidence>
<dbReference type="InterPro" id="IPR003018">
    <property type="entry name" value="GAF"/>
</dbReference>
<dbReference type="CDD" id="cd00130">
    <property type="entry name" value="PAS"/>
    <property type="match status" value="2"/>
</dbReference>
<dbReference type="InterPro" id="IPR013655">
    <property type="entry name" value="PAS_fold_3"/>
</dbReference>
<dbReference type="Gene3D" id="3.30.450.20">
    <property type="entry name" value="PAS domain"/>
    <property type="match status" value="3"/>
</dbReference>
<protein>
    <recommendedName>
        <fullName evidence="2">histidine kinase</fullName>
        <ecNumber evidence="2">2.7.13.3</ecNumber>
    </recommendedName>
</protein>
<evidence type="ECO:0000256" key="12">
    <source>
        <dbReference type="ARBA" id="ARBA00022991"/>
    </source>
</evidence>
<dbReference type="Gene3D" id="3.30.450.40">
    <property type="match status" value="1"/>
</dbReference>
<dbReference type="InterPro" id="IPR001610">
    <property type="entry name" value="PAC"/>
</dbReference>
<sequence>MHGGSVSAVTLGAAAADALAARPSRAPDHATEAAILSALANDLADHPAELLQRLTDQIVAHGMAGSAGVSLREPQGFRWDALSGAWARYRGGGMPLDASPCGVAIARDAALLFERPDELFAGPALDPPVRELLLVPFHRDGRAAGTLWLVAHEDDRTFDREDARLLASLAQFAASALVLRQRTAELAHGRDLLQATMDASTDMIQVFEAVRDESGAIVDFRWLLNNHTSESKYGEVRGQSLLERNPGVVEEGIFATFKHVTETGEPRQDERHYVHEQFDSWFLQTVVKLDDGVATTTKDIGAWKNAQEELLRLRDAAAQDKVRQSEERLRQFGEASHDVLWIRDAATLRWEYLTPAFETVYGLSPDRAIAGDAAPSWLDLVHPEDHALAEAAMARVRGGEHVSFDYRLHRPVDGATRWIRDTAFPIRDGGTVTLIGGIGEDITEARQAAEAVRRSEERLRSAIEVGRLGLWDWDVRTGEVHWSDEHFRMQGYAVGEIQPSYEAWRDRLHPEDRPGVEAALRAAMEGHSEYSREFRIVRRDGTVRWHDARGRFFYDADGATRMVGAMVDVTDRREWEERQAVLIAELQHRTRNLMGVVRSIADNMARTSTDLVDFRARFTDRLDALARVQALLSRLNEVDRVTFDDLLRSELTAMGGIERATLDGPTGVRLRSSTVQTLALALHELATNAVKYGALGQPGGQLTVRWRIEPAGPGLRPWLHIDWRERGVDMPAAGGATSGGGQGRELIEQALPYQLGAHAALTLEPDGAHCTIALPVSASSAEG</sequence>
<dbReference type="PANTHER" id="PTHR43304:SF1">
    <property type="entry name" value="PAC DOMAIN-CONTAINING PROTEIN"/>
    <property type="match status" value="1"/>
</dbReference>
<dbReference type="SUPFAM" id="SSF55781">
    <property type="entry name" value="GAF domain-like"/>
    <property type="match status" value="1"/>
</dbReference>
<dbReference type="InterPro" id="IPR000014">
    <property type="entry name" value="PAS"/>
</dbReference>
<evidence type="ECO:0000256" key="6">
    <source>
        <dbReference type="ARBA" id="ARBA00022630"/>
    </source>
</evidence>
<name>A0ABS7BM85_9SPHN</name>
<dbReference type="InterPro" id="IPR036890">
    <property type="entry name" value="HATPase_C_sf"/>
</dbReference>
<dbReference type="PROSITE" id="PS50112">
    <property type="entry name" value="PAS"/>
    <property type="match status" value="2"/>
</dbReference>
<proteinExistence type="predicted"/>
<keyword evidence="11" id="KW-0067">ATP-binding</keyword>
<dbReference type="Pfam" id="PF07536">
    <property type="entry name" value="HWE_HK"/>
    <property type="match status" value="1"/>
</dbReference>
<evidence type="ECO:0000256" key="8">
    <source>
        <dbReference type="ARBA" id="ARBA00022679"/>
    </source>
</evidence>
<dbReference type="InterPro" id="IPR035965">
    <property type="entry name" value="PAS-like_dom_sf"/>
</dbReference>
<evidence type="ECO:0000256" key="7">
    <source>
        <dbReference type="ARBA" id="ARBA00022643"/>
    </source>
</evidence>
<keyword evidence="12" id="KW-0157">Chromophore</keyword>
<feature type="domain" description="PAC" evidence="15">
    <location>
        <begin position="530"/>
        <end position="581"/>
    </location>
</feature>
<accession>A0ABS7BM85</accession>
<dbReference type="Gene3D" id="2.10.70.100">
    <property type="match status" value="1"/>
</dbReference>
<dbReference type="InterPro" id="IPR011102">
    <property type="entry name" value="Sig_transdc_His_kinase_HWE"/>
</dbReference>
<dbReference type="Pfam" id="PF08447">
    <property type="entry name" value="PAS_3"/>
    <property type="match status" value="2"/>
</dbReference>
<keyword evidence="7" id="KW-0288">FMN</keyword>
<evidence type="ECO:0000256" key="1">
    <source>
        <dbReference type="ARBA" id="ARBA00000085"/>
    </source>
</evidence>
<evidence type="ECO:0000259" key="15">
    <source>
        <dbReference type="PROSITE" id="PS50113"/>
    </source>
</evidence>
<evidence type="ECO:0000256" key="10">
    <source>
        <dbReference type="ARBA" id="ARBA00022777"/>
    </source>
</evidence>
<dbReference type="SMART" id="SM00091">
    <property type="entry name" value="PAS"/>
    <property type="match status" value="2"/>
</dbReference>
<dbReference type="SUPFAM" id="SSF55874">
    <property type="entry name" value="ATPase domain of HSP90 chaperone/DNA topoisomerase II/histidine kinase"/>
    <property type="match status" value="1"/>
</dbReference>
<dbReference type="NCBIfam" id="TIGR00229">
    <property type="entry name" value="sensory_box"/>
    <property type="match status" value="2"/>
</dbReference>
<keyword evidence="13" id="KW-0675">Receptor</keyword>
<evidence type="ECO:0000256" key="2">
    <source>
        <dbReference type="ARBA" id="ARBA00012438"/>
    </source>
</evidence>
<feature type="domain" description="PAS" evidence="14">
    <location>
        <begin position="325"/>
        <end position="400"/>
    </location>
</feature>
<comment type="catalytic activity">
    <reaction evidence="1">
        <text>ATP + protein L-histidine = ADP + protein N-phospho-L-histidine.</text>
        <dbReference type="EC" id="2.7.13.3"/>
    </reaction>
</comment>
<evidence type="ECO:0000256" key="13">
    <source>
        <dbReference type="ARBA" id="ARBA00023170"/>
    </source>
</evidence>
<evidence type="ECO:0000259" key="14">
    <source>
        <dbReference type="PROSITE" id="PS50112"/>
    </source>
</evidence>
<dbReference type="SMART" id="SM00086">
    <property type="entry name" value="PAC"/>
    <property type="match status" value="2"/>
</dbReference>
<evidence type="ECO:0000256" key="11">
    <source>
        <dbReference type="ARBA" id="ARBA00022840"/>
    </source>
</evidence>
<evidence type="ECO:0000256" key="9">
    <source>
        <dbReference type="ARBA" id="ARBA00022741"/>
    </source>
</evidence>
<organism evidence="16 17">
    <name type="scientific">Sphingomonas citri</name>
    <dbReference type="NCBI Taxonomy" id="2862499"/>
    <lineage>
        <taxon>Bacteria</taxon>
        <taxon>Pseudomonadati</taxon>
        <taxon>Pseudomonadota</taxon>
        <taxon>Alphaproteobacteria</taxon>
        <taxon>Sphingomonadales</taxon>
        <taxon>Sphingomonadaceae</taxon>
        <taxon>Sphingomonas</taxon>
    </lineage>
</organism>
<evidence type="ECO:0000256" key="3">
    <source>
        <dbReference type="ARBA" id="ARBA00022543"/>
    </source>
</evidence>
<dbReference type="PANTHER" id="PTHR43304">
    <property type="entry name" value="PHYTOCHROME-LIKE PROTEIN CPH1"/>
    <property type="match status" value="1"/>
</dbReference>
<feature type="domain" description="PAC" evidence="15">
    <location>
        <begin position="402"/>
        <end position="454"/>
    </location>
</feature>
<keyword evidence="8" id="KW-0808">Transferase</keyword>
<keyword evidence="9" id="KW-0547">Nucleotide-binding</keyword>
<evidence type="ECO:0000313" key="17">
    <source>
        <dbReference type="Proteomes" id="UP000759103"/>
    </source>
</evidence>
<dbReference type="SUPFAM" id="SSF55785">
    <property type="entry name" value="PYP-like sensor domain (PAS domain)"/>
    <property type="match status" value="2"/>
</dbReference>
<dbReference type="EMBL" id="JAHXZN010000001">
    <property type="protein sequence ID" value="MBW6530615.1"/>
    <property type="molecule type" value="Genomic_DNA"/>
</dbReference>
<keyword evidence="17" id="KW-1185">Reference proteome</keyword>
<dbReference type="Pfam" id="PF13185">
    <property type="entry name" value="GAF_2"/>
    <property type="match status" value="1"/>
</dbReference>
<keyword evidence="6" id="KW-0285">Flavoprotein</keyword>
<dbReference type="InterPro" id="IPR052162">
    <property type="entry name" value="Sensor_kinase/Photoreceptor"/>
</dbReference>
<reference evidence="16 17" key="1">
    <citation type="submission" date="2021-07" db="EMBL/GenBank/DDBJ databases">
        <title>Sphingomonas sp.</title>
        <authorList>
            <person name="Feng G."/>
            <person name="Li J."/>
            <person name="Pan M."/>
        </authorList>
    </citation>
    <scope>NUCLEOTIDE SEQUENCE [LARGE SCALE GENOMIC DNA]</scope>
    <source>
        <strain evidence="16 17">RRHST34</strain>
    </source>
</reference>
<dbReference type="InterPro" id="IPR029016">
    <property type="entry name" value="GAF-like_dom_sf"/>
</dbReference>
<dbReference type="SMART" id="SM00911">
    <property type="entry name" value="HWE_HK"/>
    <property type="match status" value="1"/>
</dbReference>
<comment type="caution">
    <text evidence="16">The sequence shown here is derived from an EMBL/GenBank/DDBJ whole genome shotgun (WGS) entry which is preliminary data.</text>
</comment>
<feature type="domain" description="PAS" evidence="14">
    <location>
        <begin position="455"/>
        <end position="527"/>
    </location>
</feature>
<keyword evidence="5" id="KW-0716">Sensory transduction</keyword>
<dbReference type="RefSeq" id="WP_219747943.1">
    <property type="nucleotide sequence ID" value="NZ_JAHXZN010000001.1"/>
</dbReference>
<dbReference type="Proteomes" id="UP000759103">
    <property type="component" value="Unassembled WGS sequence"/>
</dbReference>